<gene>
    <name evidence="4" type="ORF">D5H75_33370</name>
</gene>
<dbReference type="Pfam" id="PF07859">
    <property type="entry name" value="Abhydrolase_3"/>
    <property type="match status" value="1"/>
</dbReference>
<keyword evidence="5" id="KW-1185">Reference proteome</keyword>
<dbReference type="Proteomes" id="UP000265768">
    <property type="component" value="Unassembled WGS sequence"/>
</dbReference>
<evidence type="ECO:0000313" key="5">
    <source>
        <dbReference type="Proteomes" id="UP000265768"/>
    </source>
</evidence>
<proteinExistence type="inferred from homology"/>
<sequence>MARTDPGPTRRRRGHPVTIHVIAPGDRPARAAILLFHGGGWVQGSPEQFFPQCRAMAQRGILAASGVYRLVGGGADSPADCLADARAAISEFQGIAASHGLGEVAVGGGSAGGQLALAATLIDPVGPAPSRLVLFNPVVDLCCGFDAGLLALVGLTPRQAAALSPAHHAQSGLPPTLIFHGTADRLAPISAVRDLCTATGARLVEFEGAEHGFFNVSPYYEQTLDRMAAFLLGPGE</sequence>
<dbReference type="GO" id="GO:0004806">
    <property type="term" value="F:triacylglycerol lipase activity"/>
    <property type="evidence" value="ECO:0007669"/>
    <property type="project" value="TreeGrafter"/>
</dbReference>
<dbReference type="EMBL" id="QZEY01000019">
    <property type="protein sequence ID" value="RJL23259.1"/>
    <property type="molecule type" value="Genomic_DNA"/>
</dbReference>
<dbReference type="SUPFAM" id="SSF53474">
    <property type="entry name" value="alpha/beta-Hydrolases"/>
    <property type="match status" value="1"/>
</dbReference>
<feature type="domain" description="Alpha/beta hydrolase fold-3" evidence="3">
    <location>
        <begin position="33"/>
        <end position="141"/>
    </location>
</feature>
<evidence type="ECO:0000256" key="1">
    <source>
        <dbReference type="ARBA" id="ARBA00010515"/>
    </source>
</evidence>
<dbReference type="AlphaFoldDB" id="A0A3A4A5X7"/>
<dbReference type="Gene3D" id="3.40.50.1820">
    <property type="entry name" value="alpha/beta hydrolase"/>
    <property type="match status" value="1"/>
</dbReference>
<organism evidence="4 5">
    <name type="scientific">Bailinhaonella thermotolerans</name>
    <dbReference type="NCBI Taxonomy" id="1070861"/>
    <lineage>
        <taxon>Bacteria</taxon>
        <taxon>Bacillati</taxon>
        <taxon>Actinomycetota</taxon>
        <taxon>Actinomycetes</taxon>
        <taxon>Streptosporangiales</taxon>
        <taxon>Streptosporangiaceae</taxon>
        <taxon>Bailinhaonella</taxon>
    </lineage>
</organism>
<dbReference type="InterPro" id="IPR013094">
    <property type="entry name" value="AB_hydrolase_3"/>
</dbReference>
<name>A0A3A4A5X7_9ACTN</name>
<keyword evidence="2" id="KW-0378">Hydrolase</keyword>
<comment type="caution">
    <text evidence="4">The sequence shown here is derived from an EMBL/GenBank/DDBJ whole genome shotgun (WGS) entry which is preliminary data.</text>
</comment>
<reference evidence="4 5" key="1">
    <citation type="submission" date="2018-09" db="EMBL/GenBank/DDBJ databases">
        <title>YIM 75507 draft genome.</title>
        <authorList>
            <person name="Tang S."/>
            <person name="Feng Y."/>
        </authorList>
    </citation>
    <scope>NUCLEOTIDE SEQUENCE [LARGE SCALE GENOMIC DNA]</scope>
    <source>
        <strain evidence="4 5">YIM 75507</strain>
    </source>
</reference>
<dbReference type="InterPro" id="IPR050300">
    <property type="entry name" value="GDXG_lipolytic_enzyme"/>
</dbReference>
<dbReference type="InterPro" id="IPR029058">
    <property type="entry name" value="AB_hydrolase_fold"/>
</dbReference>
<evidence type="ECO:0000313" key="4">
    <source>
        <dbReference type="EMBL" id="RJL23259.1"/>
    </source>
</evidence>
<evidence type="ECO:0000259" key="3">
    <source>
        <dbReference type="Pfam" id="PF07859"/>
    </source>
</evidence>
<evidence type="ECO:0000256" key="2">
    <source>
        <dbReference type="ARBA" id="ARBA00022801"/>
    </source>
</evidence>
<dbReference type="OrthoDB" id="9803828at2"/>
<accession>A0A3A4A5X7</accession>
<protein>
    <recommendedName>
        <fullName evidence="3">Alpha/beta hydrolase fold-3 domain-containing protein</fullName>
    </recommendedName>
</protein>
<dbReference type="PANTHER" id="PTHR48081">
    <property type="entry name" value="AB HYDROLASE SUPERFAMILY PROTEIN C4A8.06C"/>
    <property type="match status" value="1"/>
</dbReference>
<comment type="similarity">
    <text evidence="1">Belongs to the 'GDXG' lipolytic enzyme family.</text>
</comment>
<dbReference type="PANTHER" id="PTHR48081:SF30">
    <property type="entry name" value="ACETYL-HYDROLASE LIPR-RELATED"/>
    <property type="match status" value="1"/>
</dbReference>